<dbReference type="Gene3D" id="3.40.50.261">
    <property type="entry name" value="Succinyl-CoA synthetase domains"/>
    <property type="match status" value="2"/>
</dbReference>
<dbReference type="EMBL" id="AUZY01002124">
    <property type="protein sequence ID" value="EQD72986.1"/>
    <property type="molecule type" value="Genomic_DNA"/>
</dbReference>
<dbReference type="Gene3D" id="3.30.1490.20">
    <property type="entry name" value="ATP-grasp fold, A domain"/>
    <property type="match status" value="1"/>
</dbReference>
<gene>
    <name evidence="5" type="ORF">B1B_03455</name>
</gene>
<keyword evidence="1" id="KW-0436">Ligase</keyword>
<dbReference type="SUPFAM" id="SSF56059">
    <property type="entry name" value="Glutathione synthetase ATP-binding domain-like"/>
    <property type="match status" value="1"/>
</dbReference>
<feature type="domain" description="ATP-grasp" evidence="4">
    <location>
        <begin position="480"/>
        <end position="516"/>
    </location>
</feature>
<dbReference type="Pfam" id="PF13549">
    <property type="entry name" value="ATP-grasp_5"/>
    <property type="match status" value="1"/>
</dbReference>
<dbReference type="GO" id="GO:0005524">
    <property type="term" value="F:ATP binding"/>
    <property type="evidence" value="ECO:0007669"/>
    <property type="project" value="UniProtKB-KW"/>
</dbReference>
<dbReference type="GO" id="GO:0043758">
    <property type="term" value="F:acetate-CoA ligase (ADP-forming) activity"/>
    <property type="evidence" value="ECO:0007669"/>
    <property type="project" value="InterPro"/>
</dbReference>
<reference evidence="5" key="2">
    <citation type="journal article" date="2014" name="ISME J.">
        <title>Microbial stratification in low pH oxic and suboxic macroscopic growths along an acid mine drainage.</title>
        <authorList>
            <person name="Mendez-Garcia C."/>
            <person name="Mesa V."/>
            <person name="Sprenger R.R."/>
            <person name="Richter M."/>
            <person name="Diez M.S."/>
            <person name="Solano J."/>
            <person name="Bargiela R."/>
            <person name="Golyshina O.V."/>
            <person name="Manteca A."/>
            <person name="Ramos J.L."/>
            <person name="Gallego J.R."/>
            <person name="Llorente I."/>
            <person name="Martins Dos Santos V.A."/>
            <person name="Jensen O.N."/>
            <person name="Pelaez A.I."/>
            <person name="Sanchez J."/>
            <person name="Ferrer M."/>
        </authorList>
    </citation>
    <scope>NUCLEOTIDE SEQUENCE</scope>
</reference>
<organism evidence="5">
    <name type="scientific">mine drainage metagenome</name>
    <dbReference type="NCBI Taxonomy" id="410659"/>
    <lineage>
        <taxon>unclassified sequences</taxon>
        <taxon>metagenomes</taxon>
        <taxon>ecological metagenomes</taxon>
    </lineage>
</organism>
<evidence type="ECO:0000256" key="1">
    <source>
        <dbReference type="ARBA" id="ARBA00022598"/>
    </source>
</evidence>
<dbReference type="InterPro" id="IPR013815">
    <property type="entry name" value="ATP_grasp_subdomain_1"/>
</dbReference>
<dbReference type="AlphaFoldDB" id="T1BJ11"/>
<proteinExistence type="predicted"/>
<dbReference type="InterPro" id="IPR032875">
    <property type="entry name" value="Succ_CoA_lig_flav_dom"/>
</dbReference>
<evidence type="ECO:0000256" key="3">
    <source>
        <dbReference type="ARBA" id="ARBA00022840"/>
    </source>
</evidence>
<dbReference type="Pfam" id="PF19045">
    <property type="entry name" value="Ligase_CoA_2"/>
    <property type="match status" value="1"/>
</dbReference>
<dbReference type="PANTHER" id="PTHR43334:SF1">
    <property type="entry name" value="3-HYDROXYPROPIONATE--COA LIGASE [ADP-FORMING]"/>
    <property type="match status" value="1"/>
</dbReference>
<dbReference type="SUPFAM" id="SSF51735">
    <property type="entry name" value="NAD(P)-binding Rossmann-fold domains"/>
    <property type="match status" value="1"/>
</dbReference>
<keyword evidence="2" id="KW-0547">Nucleotide-binding</keyword>
<protein>
    <submittedName>
        <fullName evidence="5">Acyl-CoA synthetase</fullName>
    </submittedName>
</protein>
<dbReference type="PROSITE" id="PS50975">
    <property type="entry name" value="ATP_GRASP"/>
    <property type="match status" value="1"/>
</dbReference>
<dbReference type="InterPro" id="IPR043938">
    <property type="entry name" value="Ligase_CoA_dom"/>
</dbReference>
<evidence type="ECO:0000259" key="4">
    <source>
        <dbReference type="PROSITE" id="PS50975"/>
    </source>
</evidence>
<accession>T1BJ11</accession>
<evidence type="ECO:0000313" key="5">
    <source>
        <dbReference type="EMBL" id="EQD72986.1"/>
    </source>
</evidence>
<sequence length="593" mass="63719">MIGASNRPGAVGAGLFRNLLAAGYRGVVYPVNPAWKSVSGVRCYSRVSDLPEAPELAIVIVPAHKVERVVDQLGRRGTRGVVVISAGFREIGAEGAILEDRLIRTVRRHRMSIVGPNCFGVLNTDPTVGLNATFSEQLPPRGNIAFVSQSGALCAGILQYGIAERIGFSRFVSMGNRAGVDENDLLLSLKDDEATKVVLLYVESLADGRRFLETAREVTDTKPVLVIKSGRTPAGERAALSHTGSLAHSGQDRLYDALFAQSGVQRAETIGELFRSAKIFATDARLAGPRLAILTNSGGPGIVAADACARNHLELPVPAARIQRSLAPHLSPSASLANPLDMTADARPEQYRRALRSLLSSPQIDGALVIATPTGPLTGPAAAVAISEGRGLSKKPVAACLFGLTDLSHEVGYLEERGVPTFTFPEEAIQGLASLQQYNIWRARRRTKVRRFVVDSRRARALVRSSLRRGETVLPEYVARTLLEAYGIGFPGHARARSRPEALRLATKVGYPAVLKVASRDISHKTDVGGVALHLADAEGLGRAWDRMQRSITANAPKARIEGFEIEREISGGKEVLIGIQRDRNFGPILVFG</sequence>
<feature type="non-terminal residue" evidence="5">
    <location>
        <position position="593"/>
    </location>
</feature>
<dbReference type="Pfam" id="PF13380">
    <property type="entry name" value="CoA_binding_2"/>
    <property type="match status" value="1"/>
</dbReference>
<comment type="caution">
    <text evidence="5">The sequence shown here is derived from an EMBL/GenBank/DDBJ whole genome shotgun (WGS) entry which is preliminary data.</text>
</comment>
<dbReference type="InterPro" id="IPR003781">
    <property type="entry name" value="CoA-bd"/>
</dbReference>
<dbReference type="InterPro" id="IPR036291">
    <property type="entry name" value="NAD(P)-bd_dom_sf"/>
</dbReference>
<dbReference type="PANTHER" id="PTHR43334">
    <property type="entry name" value="ACETATE--COA LIGASE [ADP-FORMING]"/>
    <property type="match status" value="1"/>
</dbReference>
<name>T1BJ11_9ZZZZ</name>
<dbReference type="GO" id="GO:0046872">
    <property type="term" value="F:metal ion binding"/>
    <property type="evidence" value="ECO:0007669"/>
    <property type="project" value="InterPro"/>
</dbReference>
<keyword evidence="3" id="KW-0067">ATP-binding</keyword>
<dbReference type="SMART" id="SM00881">
    <property type="entry name" value="CoA_binding"/>
    <property type="match status" value="1"/>
</dbReference>
<dbReference type="InterPro" id="IPR011761">
    <property type="entry name" value="ATP-grasp"/>
</dbReference>
<evidence type="ECO:0000256" key="2">
    <source>
        <dbReference type="ARBA" id="ARBA00022741"/>
    </source>
</evidence>
<reference evidence="5" key="1">
    <citation type="submission" date="2013-08" db="EMBL/GenBank/DDBJ databases">
        <authorList>
            <person name="Mendez C."/>
            <person name="Richter M."/>
            <person name="Ferrer M."/>
            <person name="Sanchez J."/>
        </authorList>
    </citation>
    <scope>NUCLEOTIDE SEQUENCE</scope>
</reference>
<dbReference type="Gene3D" id="3.40.50.720">
    <property type="entry name" value="NAD(P)-binding Rossmann-like Domain"/>
    <property type="match status" value="1"/>
</dbReference>
<dbReference type="Pfam" id="PF13607">
    <property type="entry name" value="Succ_CoA_lig"/>
    <property type="match status" value="1"/>
</dbReference>
<dbReference type="SUPFAM" id="SSF52210">
    <property type="entry name" value="Succinyl-CoA synthetase domains"/>
    <property type="match status" value="2"/>
</dbReference>
<dbReference type="InterPro" id="IPR016102">
    <property type="entry name" value="Succinyl-CoA_synth-like"/>
</dbReference>
<dbReference type="InterPro" id="IPR051538">
    <property type="entry name" value="Acyl-CoA_Synth/Transferase"/>
</dbReference>